<dbReference type="Pfam" id="PF07927">
    <property type="entry name" value="HicA_toxin"/>
    <property type="match status" value="1"/>
</dbReference>
<gene>
    <name evidence="1" type="ORF">CEJ45_15785</name>
</gene>
<organism evidence="1 2">
    <name type="scientific">Herbaspirillum aquaticum</name>
    <dbReference type="NCBI Taxonomy" id="568783"/>
    <lineage>
        <taxon>Bacteria</taxon>
        <taxon>Pseudomonadati</taxon>
        <taxon>Pseudomonadota</taxon>
        <taxon>Betaproteobacteria</taxon>
        <taxon>Burkholderiales</taxon>
        <taxon>Oxalobacteraceae</taxon>
        <taxon>Herbaspirillum</taxon>
    </lineage>
</organism>
<dbReference type="RefSeq" id="WP_088756024.1">
    <property type="nucleotide sequence ID" value="NZ_JARJFG010000017.1"/>
</dbReference>
<reference evidence="1 2" key="1">
    <citation type="journal article" date="2010" name="Int. J. Syst. Evol. Microbiol.">
        <title>Reclassification of Herbaspirillum putei as a later heterotypic synonym of Herbaspirillum huttiense, with the description of H. huttiense subsp. huttiense subsp. nov. and H. huttiense subsp. putei subsp. nov., comb. nov., and description of Herbaspirillum aquaticum sp. nov.</title>
        <authorList>
            <person name="Dobritsa A.P."/>
            <person name="Reddy M.C."/>
            <person name="Samadpour M."/>
        </authorList>
    </citation>
    <scope>NUCLEOTIDE SEQUENCE [LARGE SCALE GENOMIC DNA]</scope>
    <source>
        <strain evidence="1 2">IEH 4430</strain>
    </source>
</reference>
<name>A0A225SRL5_9BURK</name>
<dbReference type="GO" id="GO:0003729">
    <property type="term" value="F:mRNA binding"/>
    <property type="evidence" value="ECO:0007669"/>
    <property type="project" value="InterPro"/>
</dbReference>
<sequence length="93" mass="10844">MKSIHRRTLLAIFSDPMARSLQWRQIEMLFLAIGAQLVEGRGSRVRFMLGDAMGTFHRPHPAKDAKPYQIRDARTFLRNAGFDPEKGMREWEQ</sequence>
<dbReference type="Proteomes" id="UP000214747">
    <property type="component" value="Unassembled WGS sequence"/>
</dbReference>
<keyword evidence="2" id="KW-1185">Reference proteome</keyword>
<protein>
    <submittedName>
        <fullName evidence="1">Pilus assembly protein HicB</fullName>
    </submittedName>
</protein>
<comment type="caution">
    <text evidence="1">The sequence shown here is derived from an EMBL/GenBank/DDBJ whole genome shotgun (WGS) entry which is preliminary data.</text>
</comment>
<evidence type="ECO:0000313" key="1">
    <source>
        <dbReference type="EMBL" id="OWY33681.1"/>
    </source>
</evidence>
<evidence type="ECO:0000313" key="2">
    <source>
        <dbReference type="Proteomes" id="UP000214747"/>
    </source>
</evidence>
<accession>A0A225SRL5</accession>
<proteinExistence type="predicted"/>
<dbReference type="EMBL" id="NJGV01000015">
    <property type="protein sequence ID" value="OWY33681.1"/>
    <property type="molecule type" value="Genomic_DNA"/>
</dbReference>
<dbReference type="InterPro" id="IPR012933">
    <property type="entry name" value="HicA_mRNA_interferase"/>
</dbReference>
<dbReference type="AlphaFoldDB" id="A0A225SRL5"/>